<evidence type="ECO:0000313" key="8">
    <source>
        <dbReference type="Proteomes" id="UP000287224"/>
    </source>
</evidence>
<proteinExistence type="inferred from homology"/>
<protein>
    <recommendedName>
        <fullName evidence="6">Ribosomal RNA small subunit methyltransferase G</fullName>
        <ecNumber evidence="6">2.1.1.-</ecNumber>
    </recommendedName>
    <alternativeName>
        <fullName evidence="6">16S rRNA 7-methylguanosine methyltransferase</fullName>
        <shortName evidence="6">16S rRNA m7G methyltransferase</shortName>
    </alternativeName>
</protein>
<dbReference type="PANTHER" id="PTHR31760:SF0">
    <property type="entry name" value="S-ADENOSYL-L-METHIONINE-DEPENDENT METHYLTRANSFERASES SUPERFAMILY PROTEIN"/>
    <property type="match status" value="1"/>
</dbReference>
<keyword evidence="3 6" id="KW-0489">Methyltransferase</keyword>
<feature type="binding site" evidence="6">
    <location>
        <begin position="129"/>
        <end position="130"/>
    </location>
    <ligand>
        <name>S-adenosyl-L-methionine</name>
        <dbReference type="ChEBI" id="CHEBI:59789"/>
    </ligand>
</feature>
<feature type="binding site" evidence="6">
    <location>
        <begin position="101"/>
        <end position="103"/>
    </location>
    <ligand>
        <name>S-adenosyl-L-methionine</name>
        <dbReference type="ChEBI" id="CHEBI:59789"/>
    </ligand>
</feature>
<dbReference type="Proteomes" id="UP000287224">
    <property type="component" value="Unassembled WGS sequence"/>
</dbReference>
<feature type="binding site" evidence="6">
    <location>
        <position position="148"/>
    </location>
    <ligand>
        <name>S-adenosyl-L-methionine</name>
        <dbReference type="ChEBI" id="CHEBI:59789"/>
    </ligand>
</feature>
<keyword evidence="5 6" id="KW-0949">S-adenosyl-L-methionine</keyword>
<keyword evidence="1 6" id="KW-0963">Cytoplasm</keyword>
<comment type="function">
    <text evidence="6">Specifically methylates the N7 position of a guanine in 16S rRNA.</text>
</comment>
<evidence type="ECO:0000256" key="4">
    <source>
        <dbReference type="ARBA" id="ARBA00022679"/>
    </source>
</evidence>
<dbReference type="EC" id="2.1.1.-" evidence="6"/>
<evidence type="ECO:0000256" key="5">
    <source>
        <dbReference type="ARBA" id="ARBA00022691"/>
    </source>
</evidence>
<dbReference type="AlphaFoldDB" id="A0A401Z7K2"/>
<dbReference type="CDD" id="cd02440">
    <property type="entry name" value="AdoMet_MTases"/>
    <property type="match status" value="1"/>
</dbReference>
<dbReference type="HAMAP" id="MF_00074">
    <property type="entry name" value="16SrRNA_methyltr_G"/>
    <property type="match status" value="1"/>
</dbReference>
<organism evidence="7 8">
    <name type="scientific">Dictyobacter aurantiacus</name>
    <dbReference type="NCBI Taxonomy" id="1936993"/>
    <lineage>
        <taxon>Bacteria</taxon>
        <taxon>Bacillati</taxon>
        <taxon>Chloroflexota</taxon>
        <taxon>Ktedonobacteria</taxon>
        <taxon>Ktedonobacterales</taxon>
        <taxon>Dictyobacteraceae</taxon>
        <taxon>Dictyobacter</taxon>
    </lineage>
</organism>
<feature type="binding site" evidence="6">
    <location>
        <position position="78"/>
    </location>
    <ligand>
        <name>S-adenosyl-L-methionine</name>
        <dbReference type="ChEBI" id="CHEBI:59789"/>
    </ligand>
</feature>
<evidence type="ECO:0000256" key="1">
    <source>
        <dbReference type="ARBA" id="ARBA00022490"/>
    </source>
</evidence>
<accession>A0A401Z7K2</accession>
<gene>
    <name evidence="6" type="primary">rsmG</name>
    <name evidence="7" type="ORF">KDAU_01270</name>
</gene>
<dbReference type="PANTHER" id="PTHR31760">
    <property type="entry name" value="S-ADENOSYL-L-METHIONINE-DEPENDENT METHYLTRANSFERASES SUPERFAMILY PROTEIN"/>
    <property type="match status" value="1"/>
</dbReference>
<evidence type="ECO:0000256" key="3">
    <source>
        <dbReference type="ARBA" id="ARBA00022603"/>
    </source>
</evidence>
<comment type="similarity">
    <text evidence="6">Belongs to the methyltransferase superfamily. RNA methyltransferase RsmG family.</text>
</comment>
<evidence type="ECO:0000256" key="2">
    <source>
        <dbReference type="ARBA" id="ARBA00022552"/>
    </source>
</evidence>
<evidence type="ECO:0000256" key="6">
    <source>
        <dbReference type="HAMAP-Rule" id="MF_00074"/>
    </source>
</evidence>
<sequence>MSEDFLSVFQSGLEQLGLPQSLEGAFLLYRQELLDWNTRFNLTAIKDPGEVLIKHFLDSLSLLQIYDVQKEIRLLDIGTGPGFPGLPLKIARPEWKVTLIEATGKKTTFLQHMVDLLHLKDVEIIHGRAEDFAHKRGYRGNFDLVTARAVSSLSALLECSAPFCRVGGAIVLPKKGEMGEELLQGKGAARLLGIRLKSDVPVTLNGLDDGRRLLYWEQYKACPTQYPRSWAALTKSPLV</sequence>
<dbReference type="InterPro" id="IPR029063">
    <property type="entry name" value="SAM-dependent_MTases_sf"/>
</dbReference>
<dbReference type="NCBIfam" id="TIGR00138">
    <property type="entry name" value="rsmG_gidB"/>
    <property type="match status" value="1"/>
</dbReference>
<dbReference type="RefSeq" id="WP_126594141.1">
    <property type="nucleotide sequence ID" value="NZ_BIFQ01000001.1"/>
</dbReference>
<comment type="subcellular location">
    <subcellularLocation>
        <location evidence="6">Cytoplasm</location>
    </subcellularLocation>
</comment>
<comment type="caution">
    <text evidence="7">The sequence shown here is derived from an EMBL/GenBank/DDBJ whole genome shotgun (WGS) entry which is preliminary data.</text>
</comment>
<name>A0A401Z7K2_9CHLR</name>
<dbReference type="SUPFAM" id="SSF53335">
    <property type="entry name" value="S-adenosyl-L-methionine-dependent methyltransferases"/>
    <property type="match status" value="1"/>
</dbReference>
<dbReference type="FunFam" id="3.40.50.150:FF:000041">
    <property type="entry name" value="Ribosomal RNA small subunit methyltransferase G"/>
    <property type="match status" value="1"/>
</dbReference>
<keyword evidence="4 6" id="KW-0808">Transferase</keyword>
<dbReference type="GO" id="GO:0070043">
    <property type="term" value="F:rRNA (guanine-N7-)-methyltransferase activity"/>
    <property type="evidence" value="ECO:0007669"/>
    <property type="project" value="UniProtKB-UniRule"/>
</dbReference>
<dbReference type="Gene3D" id="3.40.50.150">
    <property type="entry name" value="Vaccinia Virus protein VP39"/>
    <property type="match status" value="1"/>
</dbReference>
<dbReference type="OrthoDB" id="9808773at2"/>
<dbReference type="EMBL" id="BIFQ01000001">
    <property type="protein sequence ID" value="GCE02798.1"/>
    <property type="molecule type" value="Genomic_DNA"/>
</dbReference>
<dbReference type="Pfam" id="PF02527">
    <property type="entry name" value="GidB"/>
    <property type="match status" value="1"/>
</dbReference>
<keyword evidence="2 6" id="KW-0698">rRNA processing</keyword>
<keyword evidence="8" id="KW-1185">Reference proteome</keyword>
<dbReference type="GO" id="GO:0005829">
    <property type="term" value="C:cytosol"/>
    <property type="evidence" value="ECO:0007669"/>
    <property type="project" value="TreeGrafter"/>
</dbReference>
<reference evidence="8" key="1">
    <citation type="submission" date="2018-12" db="EMBL/GenBank/DDBJ databases">
        <title>Tengunoibacter tsumagoiensis gen. nov., sp. nov., Dictyobacter kobayashii sp. nov., D. alpinus sp. nov., and D. joshuensis sp. nov. and description of Dictyobacteraceae fam. nov. within the order Ktedonobacterales isolated from Tengu-no-mugimeshi.</title>
        <authorList>
            <person name="Wang C.M."/>
            <person name="Zheng Y."/>
            <person name="Sakai Y."/>
            <person name="Toyoda A."/>
            <person name="Minakuchi Y."/>
            <person name="Abe K."/>
            <person name="Yokota A."/>
            <person name="Yabe S."/>
        </authorList>
    </citation>
    <scope>NUCLEOTIDE SEQUENCE [LARGE SCALE GENOMIC DNA]</scope>
    <source>
        <strain evidence="8">S-27</strain>
    </source>
</reference>
<dbReference type="PIRSF" id="PIRSF003078">
    <property type="entry name" value="GidB"/>
    <property type="match status" value="1"/>
</dbReference>
<evidence type="ECO:0000313" key="7">
    <source>
        <dbReference type="EMBL" id="GCE02798.1"/>
    </source>
</evidence>
<dbReference type="InterPro" id="IPR003682">
    <property type="entry name" value="rRNA_ssu_MeTfrase_G"/>
</dbReference>
<feature type="binding site" evidence="6">
    <location>
        <position position="83"/>
    </location>
    <ligand>
        <name>S-adenosyl-L-methionine</name>
        <dbReference type="ChEBI" id="CHEBI:59789"/>
    </ligand>
</feature>